<evidence type="ECO:0000313" key="5">
    <source>
        <dbReference type="Proteomes" id="UP000076447"/>
    </source>
</evidence>
<dbReference type="OrthoDB" id="8555652at2"/>
<evidence type="ECO:0000256" key="1">
    <source>
        <dbReference type="ARBA" id="ARBA00023015"/>
    </source>
</evidence>
<sequence>MNQPAATASRLLVLLSLLQARREWPGPVLAERLGVGLRTVRRDVERLRGMGYRITAGRGSTGGYRLDSGAELPPLLLDDDQVTAIAVALRASPLAGAGVEEAAAQALATIRRVMPSRLRHRVDALQFTTLATDAPVSTVGTDDLVLLSGAIRAREVVRFDYGAPGARAGGDVPRPPRRAEPHHLVASRGRWYLVAWDLGVADWRIFRVDRMATRLHTGPRFTPREVPGGDVQEFVAARFTGRHANDWPCRGKVVVDLPARDVAPFVEDGVVEDLGPDKCSVEVGSWSWTALASLLGRLEADVHVLHPQELRLAFGELAQRFQRASDPGDRPD</sequence>
<evidence type="ECO:0000313" key="4">
    <source>
        <dbReference type="EMBL" id="KZM36680.1"/>
    </source>
</evidence>
<dbReference type="EMBL" id="LRIE01000044">
    <property type="protein sequence ID" value="KZM36680.1"/>
    <property type="molecule type" value="Genomic_DNA"/>
</dbReference>
<name>A0A163SR52_9CELL</name>
<dbReference type="Pfam" id="PF08279">
    <property type="entry name" value="HTH_11"/>
    <property type="match status" value="1"/>
</dbReference>
<keyword evidence="2" id="KW-0804">Transcription</keyword>
<dbReference type="InterPro" id="IPR026881">
    <property type="entry name" value="WYL_dom"/>
</dbReference>
<dbReference type="Proteomes" id="UP000076447">
    <property type="component" value="Unassembled WGS sequence"/>
</dbReference>
<protein>
    <submittedName>
        <fullName evidence="4">HTH domain protein</fullName>
    </submittedName>
</protein>
<dbReference type="GO" id="GO:0003700">
    <property type="term" value="F:DNA-binding transcription factor activity"/>
    <property type="evidence" value="ECO:0007669"/>
    <property type="project" value="InterPro"/>
</dbReference>
<dbReference type="Gene3D" id="1.10.10.10">
    <property type="entry name" value="Winged helix-like DNA-binding domain superfamily/Winged helix DNA-binding domain"/>
    <property type="match status" value="1"/>
</dbReference>
<dbReference type="InterPro" id="IPR036390">
    <property type="entry name" value="WH_DNA-bd_sf"/>
</dbReference>
<accession>A0A163SR52</accession>
<dbReference type="InterPro" id="IPR013196">
    <property type="entry name" value="HTH_11"/>
</dbReference>
<dbReference type="STRING" id="43678.OJAG_05880"/>
<dbReference type="SUPFAM" id="SSF46785">
    <property type="entry name" value="Winged helix' DNA-binding domain"/>
    <property type="match status" value="1"/>
</dbReference>
<gene>
    <name evidence="4" type="ORF">OJAG_05880</name>
</gene>
<comment type="caution">
    <text evidence="4">The sequence shown here is derived from an EMBL/GenBank/DDBJ whole genome shotgun (WGS) entry which is preliminary data.</text>
</comment>
<proteinExistence type="predicted"/>
<dbReference type="PANTHER" id="PTHR34580:SF3">
    <property type="entry name" value="PROTEIN PAFB"/>
    <property type="match status" value="1"/>
</dbReference>
<dbReference type="PANTHER" id="PTHR34580">
    <property type="match status" value="1"/>
</dbReference>
<dbReference type="PROSITE" id="PS52050">
    <property type="entry name" value="WYL"/>
    <property type="match status" value="1"/>
</dbReference>
<dbReference type="RefSeq" id="WP_068707066.1">
    <property type="nucleotide sequence ID" value="NZ_LRIE01000044.1"/>
</dbReference>
<dbReference type="InterPro" id="IPR036388">
    <property type="entry name" value="WH-like_DNA-bd_sf"/>
</dbReference>
<feature type="domain" description="HTH deoR-type" evidence="3">
    <location>
        <begin position="7"/>
        <end position="62"/>
    </location>
</feature>
<dbReference type="Pfam" id="PF13280">
    <property type="entry name" value="WYL"/>
    <property type="match status" value="1"/>
</dbReference>
<organism evidence="4 5">
    <name type="scientific">Oerskovia enterophila</name>
    <dbReference type="NCBI Taxonomy" id="43678"/>
    <lineage>
        <taxon>Bacteria</taxon>
        <taxon>Bacillati</taxon>
        <taxon>Actinomycetota</taxon>
        <taxon>Actinomycetes</taxon>
        <taxon>Micrococcales</taxon>
        <taxon>Cellulomonadaceae</taxon>
        <taxon>Oerskovia</taxon>
    </lineage>
</organism>
<reference evidence="4 5" key="1">
    <citation type="submission" date="2016-01" db="EMBL/GenBank/DDBJ databases">
        <title>Genome sequence of Oerskovia enterophila VJag, an agar and cellulose degrading bacterium.</title>
        <authorList>
            <person name="Poehlein A."/>
            <person name="Jag V."/>
            <person name="Bengelsdorf F."/>
            <person name="Duerre P."/>
            <person name="Daniel R."/>
        </authorList>
    </citation>
    <scope>NUCLEOTIDE SEQUENCE [LARGE SCALE GENOMIC DNA]</scope>
    <source>
        <strain evidence="4 5">VJag</strain>
    </source>
</reference>
<evidence type="ECO:0000259" key="3">
    <source>
        <dbReference type="PROSITE" id="PS51000"/>
    </source>
</evidence>
<dbReference type="PROSITE" id="PS51000">
    <property type="entry name" value="HTH_DEOR_2"/>
    <property type="match status" value="1"/>
</dbReference>
<dbReference type="InterPro" id="IPR051534">
    <property type="entry name" value="CBASS_pafABC_assoc_protein"/>
</dbReference>
<dbReference type="InterPro" id="IPR001034">
    <property type="entry name" value="DeoR_HTH"/>
</dbReference>
<keyword evidence="1" id="KW-0805">Transcription regulation</keyword>
<dbReference type="AlphaFoldDB" id="A0A163SR52"/>
<evidence type="ECO:0000256" key="2">
    <source>
        <dbReference type="ARBA" id="ARBA00023163"/>
    </source>
</evidence>
<dbReference type="PATRIC" id="fig|43678.3.peg.626"/>